<organism evidence="1">
    <name type="scientific">Arion vulgaris</name>
    <dbReference type="NCBI Taxonomy" id="1028688"/>
    <lineage>
        <taxon>Eukaryota</taxon>
        <taxon>Metazoa</taxon>
        <taxon>Spiralia</taxon>
        <taxon>Lophotrochozoa</taxon>
        <taxon>Mollusca</taxon>
        <taxon>Gastropoda</taxon>
        <taxon>Heterobranchia</taxon>
        <taxon>Euthyneura</taxon>
        <taxon>Panpulmonata</taxon>
        <taxon>Eupulmonata</taxon>
        <taxon>Stylommatophora</taxon>
        <taxon>Helicina</taxon>
        <taxon>Arionoidea</taxon>
        <taxon>Arionidae</taxon>
        <taxon>Arion</taxon>
    </lineage>
</organism>
<dbReference type="AlphaFoldDB" id="A0A0B6ZA06"/>
<protein>
    <submittedName>
        <fullName evidence="1">Uncharacterized protein</fullName>
    </submittedName>
</protein>
<evidence type="ECO:0000313" key="1">
    <source>
        <dbReference type="EMBL" id="CEK65227.1"/>
    </source>
</evidence>
<reference evidence="1" key="1">
    <citation type="submission" date="2014-12" db="EMBL/GenBank/DDBJ databases">
        <title>Insight into the proteome of Arion vulgaris.</title>
        <authorList>
            <person name="Aradska J."/>
            <person name="Bulat T."/>
            <person name="Smidak R."/>
            <person name="Sarate P."/>
            <person name="Gangsoo J."/>
            <person name="Sialana F."/>
            <person name="Bilban M."/>
            <person name="Lubec G."/>
        </authorList>
    </citation>
    <scope>NUCLEOTIDE SEQUENCE</scope>
    <source>
        <tissue evidence="1">Skin</tissue>
    </source>
</reference>
<proteinExistence type="predicted"/>
<sequence>MPNLDEDDIGEILLSPKPVNKCKTKTTYKSLQILLHDSIGPNDKTVHVPLGHGRRNPN</sequence>
<gene>
    <name evidence="1" type="primary">ORF54338</name>
</gene>
<dbReference type="EMBL" id="HACG01018362">
    <property type="protein sequence ID" value="CEK65227.1"/>
    <property type="molecule type" value="Transcribed_RNA"/>
</dbReference>
<name>A0A0B6ZA06_9EUPU</name>
<accession>A0A0B6ZA06</accession>